<dbReference type="Proteomes" id="UP000053405">
    <property type="component" value="Unassembled WGS sequence"/>
</dbReference>
<dbReference type="AlphaFoldDB" id="L7LAU5"/>
<keyword evidence="3" id="KW-0808">Transferase</keyword>
<dbReference type="InterPro" id="IPR011009">
    <property type="entry name" value="Kinase-like_dom_sf"/>
</dbReference>
<dbReference type="Pfam" id="PF13399">
    <property type="entry name" value="LytR_C"/>
    <property type="match status" value="1"/>
</dbReference>
<feature type="region of interest" description="Disordered" evidence="7">
    <location>
        <begin position="366"/>
        <end position="388"/>
    </location>
</feature>
<keyword evidence="4" id="KW-0547">Nucleotide-binding</keyword>
<evidence type="ECO:0000256" key="1">
    <source>
        <dbReference type="ARBA" id="ARBA00012513"/>
    </source>
</evidence>
<keyword evidence="8" id="KW-1133">Transmembrane helix</keyword>
<dbReference type="Gene3D" id="3.30.70.2390">
    <property type="match status" value="1"/>
</dbReference>
<dbReference type="InterPro" id="IPR027381">
    <property type="entry name" value="LytR/CpsA/Psr_C"/>
</dbReference>
<evidence type="ECO:0000256" key="6">
    <source>
        <dbReference type="ARBA" id="ARBA00022840"/>
    </source>
</evidence>
<dbReference type="SUPFAM" id="SSF56112">
    <property type="entry name" value="Protein kinase-like (PK-like)"/>
    <property type="match status" value="1"/>
</dbReference>
<evidence type="ECO:0000256" key="2">
    <source>
        <dbReference type="ARBA" id="ARBA00022527"/>
    </source>
</evidence>
<evidence type="ECO:0000256" key="8">
    <source>
        <dbReference type="SAM" id="Phobius"/>
    </source>
</evidence>
<keyword evidence="6" id="KW-0067">ATP-binding</keyword>
<dbReference type="Gene3D" id="1.10.510.10">
    <property type="entry name" value="Transferase(Phosphotransferase) domain 1"/>
    <property type="match status" value="1"/>
</dbReference>
<organism evidence="10 11">
    <name type="scientific">Gordonia hirsuta DSM 44140 = NBRC 16056</name>
    <dbReference type="NCBI Taxonomy" id="1121927"/>
    <lineage>
        <taxon>Bacteria</taxon>
        <taxon>Bacillati</taxon>
        <taxon>Actinomycetota</taxon>
        <taxon>Actinomycetes</taxon>
        <taxon>Mycobacteriales</taxon>
        <taxon>Gordoniaceae</taxon>
        <taxon>Gordonia</taxon>
    </lineage>
</organism>
<reference evidence="10 11" key="1">
    <citation type="submission" date="2012-12" db="EMBL/GenBank/DDBJ databases">
        <title>Whole genome shotgun sequence of Gordonia hirsuta NBRC 16056.</title>
        <authorList>
            <person name="Isaki-Nakamura S."/>
            <person name="Hosoyama A."/>
            <person name="Tsuchikane K."/>
            <person name="Katsumata H."/>
            <person name="Baba S."/>
            <person name="Yamazaki S."/>
            <person name="Fujita N."/>
        </authorList>
    </citation>
    <scope>NUCLEOTIDE SEQUENCE [LARGE SCALE GENOMIC DNA]</scope>
    <source>
        <strain evidence="10 11">NBRC 16056</strain>
    </source>
</reference>
<dbReference type="Pfam" id="PF00069">
    <property type="entry name" value="Pkinase"/>
    <property type="match status" value="1"/>
</dbReference>
<feature type="transmembrane region" description="Helical" evidence="8">
    <location>
        <begin position="318"/>
        <end position="340"/>
    </location>
</feature>
<accession>L7LAU5</accession>
<dbReference type="PANTHER" id="PTHR43289">
    <property type="entry name" value="MITOGEN-ACTIVATED PROTEIN KINASE KINASE KINASE 20-RELATED"/>
    <property type="match status" value="1"/>
</dbReference>
<dbReference type="InterPro" id="IPR000719">
    <property type="entry name" value="Prot_kinase_dom"/>
</dbReference>
<dbReference type="GO" id="GO:0005524">
    <property type="term" value="F:ATP binding"/>
    <property type="evidence" value="ECO:0007669"/>
    <property type="project" value="UniProtKB-KW"/>
</dbReference>
<gene>
    <name evidence="10" type="primary">pknB</name>
    <name evidence="10" type="ORF">GOHSU_16_01450</name>
</gene>
<keyword evidence="5 10" id="KW-0418">Kinase</keyword>
<dbReference type="GO" id="GO:0004674">
    <property type="term" value="F:protein serine/threonine kinase activity"/>
    <property type="evidence" value="ECO:0007669"/>
    <property type="project" value="UniProtKB-KW"/>
</dbReference>
<evidence type="ECO:0000256" key="7">
    <source>
        <dbReference type="SAM" id="MobiDB-lite"/>
    </source>
</evidence>
<dbReference type="PANTHER" id="PTHR43289:SF6">
    <property type="entry name" value="SERINE_THREONINE-PROTEIN KINASE NEKL-3"/>
    <property type="match status" value="1"/>
</dbReference>
<evidence type="ECO:0000256" key="4">
    <source>
        <dbReference type="ARBA" id="ARBA00022741"/>
    </source>
</evidence>
<keyword evidence="11" id="KW-1185">Reference proteome</keyword>
<evidence type="ECO:0000259" key="9">
    <source>
        <dbReference type="PROSITE" id="PS50011"/>
    </source>
</evidence>
<comment type="caution">
    <text evidence="10">The sequence shown here is derived from an EMBL/GenBank/DDBJ whole genome shotgun (WGS) entry which is preliminary data.</text>
</comment>
<dbReference type="InterPro" id="IPR008271">
    <property type="entry name" value="Ser/Thr_kinase_AS"/>
</dbReference>
<protein>
    <recommendedName>
        <fullName evidence="1">non-specific serine/threonine protein kinase</fullName>
        <ecNumber evidence="1">2.7.11.1</ecNumber>
    </recommendedName>
</protein>
<keyword evidence="8" id="KW-0472">Membrane</keyword>
<keyword evidence="2 10" id="KW-0723">Serine/threonine-protein kinase</keyword>
<dbReference type="PROSITE" id="PS50011">
    <property type="entry name" value="PROTEIN_KINASE_DOM"/>
    <property type="match status" value="1"/>
</dbReference>
<dbReference type="CDD" id="cd14014">
    <property type="entry name" value="STKc_PknB_like"/>
    <property type="match status" value="1"/>
</dbReference>
<evidence type="ECO:0000313" key="11">
    <source>
        <dbReference type="Proteomes" id="UP000053405"/>
    </source>
</evidence>
<feature type="domain" description="Protein kinase" evidence="9">
    <location>
        <begin position="12"/>
        <end position="271"/>
    </location>
</feature>
<dbReference type="eggNOG" id="COG0515">
    <property type="taxonomic scope" value="Bacteria"/>
</dbReference>
<dbReference type="STRING" id="1121927.GOHSU_16_01450"/>
<evidence type="ECO:0000313" key="10">
    <source>
        <dbReference type="EMBL" id="GAC57187.1"/>
    </source>
</evidence>
<dbReference type="OrthoDB" id="9796385at2"/>
<keyword evidence="8" id="KW-0812">Transmembrane</keyword>
<dbReference type="Gene3D" id="3.30.200.20">
    <property type="entry name" value="Phosphorylase Kinase, domain 1"/>
    <property type="match status" value="1"/>
</dbReference>
<dbReference type="PROSITE" id="PS00108">
    <property type="entry name" value="PROTEIN_KINASE_ST"/>
    <property type="match status" value="1"/>
</dbReference>
<dbReference type="SMART" id="SM00220">
    <property type="entry name" value="S_TKc"/>
    <property type="match status" value="1"/>
</dbReference>
<evidence type="ECO:0000256" key="3">
    <source>
        <dbReference type="ARBA" id="ARBA00022679"/>
    </source>
</evidence>
<dbReference type="EMBL" id="BANT01000016">
    <property type="protein sequence ID" value="GAC57187.1"/>
    <property type="molecule type" value="Genomic_DNA"/>
</dbReference>
<dbReference type="EC" id="2.7.11.1" evidence="1"/>
<proteinExistence type="predicted"/>
<dbReference type="RefSeq" id="WP_005938825.1">
    <property type="nucleotide sequence ID" value="NZ_ATVK01000047.1"/>
</dbReference>
<sequence>MDLSPGSIFAGYRVLARLGQGGMGQVYLVENTNLSRREALKVVSQAGNGTPEFAERFAREARTAANLRHPSIITVHQYGVENGVPWFTMAYLDGHDLSGAALPDPEIAEVGRRVASALDTAHRSGVIHRDIKPANLMVTRDERTGRLDTVTVLDFGIARLADGQGLTGTGSFIGTLSYSAPETIDGREPTPAADQYSLACTLYQLFTGQPPYTGSPVSVMGAHAAADVPAVSGHRPELGALDAVFARALAKHPAQRYPDCTTFADAIGRALAAPRPDAAAQQTLPAAQAHHAGVYPPAGAVEARTHNVARTTNQRTPIAVVAAGVVVAVGAAAVLIYALLPGSDDPGSTSAASSAAAAQDVSRVSSVSPAPGASAPPAASSAGPSAPSIPSESAVPSVCVFNAGPVSGLGTTTAEQLSAAGYTVVGSGNLVTGSITENVVFYEIGDEQAAGRLAGLVPGGAVTEPKPAAFTRCPDGLAVIMVTDD</sequence>
<evidence type="ECO:0000256" key="5">
    <source>
        <dbReference type="ARBA" id="ARBA00022777"/>
    </source>
</evidence>
<name>L7LAU5_9ACTN</name>